<dbReference type="STRING" id="69014.TK1394"/>
<keyword evidence="2" id="KW-1185">Reference proteome</keyword>
<name>Q5JGZ6_THEKO</name>
<proteinExistence type="predicted"/>
<accession>Q5JGZ6</accession>
<sequence length="378" mass="44149">MGKYTIQSRYQKFRRIIKKHWGEILIFSENSWRYAFSHVRNHPRPSEPTYVGAYLRYGLEYLNNVLPNSKPGNKLDKEGFQLKFGGIFVHQSPIVELDPNHPRVRGLSKKRCEIGDLLVIFTFVDQNNLPLINRAFLSQAKIGNNPVEDAQYVLYEENVRFRFSRPDECNIKNNSCSITTQNCGHRTQGNQNPQTYSRRFPWRRPRSRGLKYLRIYPECETTRLEFLDSDKSYYCPPWICYFPWCCCHNYPFGCSIYGMMIGYDGWAFSTNLSLSSSRQCGWNHIIHDLLSDTAHRVSTLGGLKKKNKLQRGMYLSYLVSQFNRFDNTDEYFIGLNPFDNPSGPEFPKDPEHPEGSVGINTLLIMVKDTEMENEAEEY</sequence>
<evidence type="ECO:0000313" key="1">
    <source>
        <dbReference type="EMBL" id="BAD85583.1"/>
    </source>
</evidence>
<dbReference type="EMBL" id="AP006878">
    <property type="protein sequence ID" value="BAD85583.1"/>
    <property type="molecule type" value="Genomic_DNA"/>
</dbReference>
<dbReference type="KEGG" id="tko:TK1394"/>
<reference evidence="1 2" key="1">
    <citation type="journal article" date="2005" name="Genome Res.">
        <title>Complete genome sequence of the hyperthermophilic archaeon Thermococcus kodakaraensis KOD1 and comparison with Pyrococcus genomes.</title>
        <authorList>
            <person name="Fukui T."/>
            <person name="Atomi H."/>
            <person name="Kanai T."/>
            <person name="Matsumi R."/>
            <person name="Fujiwara S."/>
            <person name="Imanaka T."/>
        </authorList>
    </citation>
    <scope>NUCLEOTIDE SEQUENCE [LARGE SCALE GENOMIC DNA]</scope>
    <source>
        <strain evidence="2">ATCC BAA-918 / JCM 12380 / KOD1</strain>
    </source>
</reference>
<dbReference type="Proteomes" id="UP000000536">
    <property type="component" value="Chromosome"/>
</dbReference>
<protein>
    <submittedName>
        <fullName evidence="1">Uncharacterized protein</fullName>
    </submittedName>
</protein>
<dbReference type="HOGENOM" id="CLU_730798_0_0_2"/>
<gene>
    <name evidence="1" type="ordered locus">TK1394</name>
</gene>
<dbReference type="PATRIC" id="fig|69014.16.peg.1356"/>
<dbReference type="EnsemblBacteria" id="BAD85583">
    <property type="protein sequence ID" value="BAD85583"/>
    <property type="gene ID" value="TK1394"/>
</dbReference>
<organism evidence="1 2">
    <name type="scientific">Thermococcus kodakarensis (strain ATCC BAA-918 / JCM 12380 / KOD1)</name>
    <name type="common">Pyrococcus kodakaraensis (strain KOD1)</name>
    <dbReference type="NCBI Taxonomy" id="69014"/>
    <lineage>
        <taxon>Archaea</taxon>
        <taxon>Methanobacteriati</taxon>
        <taxon>Methanobacteriota</taxon>
        <taxon>Thermococci</taxon>
        <taxon>Thermococcales</taxon>
        <taxon>Thermococcaceae</taxon>
        <taxon>Thermococcus</taxon>
    </lineage>
</organism>
<dbReference type="AlphaFoldDB" id="Q5JGZ6"/>
<evidence type="ECO:0000313" key="2">
    <source>
        <dbReference type="Proteomes" id="UP000000536"/>
    </source>
</evidence>
<dbReference type="InParanoid" id="Q5JGZ6"/>